<evidence type="ECO:0000256" key="8">
    <source>
        <dbReference type="ARBA" id="ARBA00022989"/>
    </source>
</evidence>
<sequence length="428" mass="44751">MKKRWRVPVLLMSAIALSAGPAVLPASAQPPRGACNNPEPGRPAERLLPWAQEVLMPQRAWPFSTGSGVTVAVVDSGVDADHPQLRRSGKVLRGRDFYLVGSLPGNYDCVSHGTGVASIIAADRVPGIGFQGVAPGARILPVRVSDREVGQTGQAQLIDPQILARGIRYAVDQGARVMNLSMAGDQDQAPVRAAVAYAVAKDVVVVAAVGNRQGNAPGVLPSYPAQYPGVLGVGAIDNGGARMSASQYGPYVDLMAPGGSVLTATRQTGHAYSDGTSFAAPFVAGSAALVRAAYPKMTAAQVIQRLKATATPARGGVDSLQYGAGIVDPYRAVTEAMIGTVARELAPMQEAPPDHEALAVAAWWRTTGSEARWMTGLAAGGTGVIVVVSALLIAGHRRRWTAGRSDIVRRRQDPEAELPPERLFARAD</sequence>
<keyword evidence="4 10" id="KW-0645">Protease</keyword>
<keyword evidence="6 10" id="KW-0378">Hydrolase</keyword>
<evidence type="ECO:0000256" key="9">
    <source>
        <dbReference type="ARBA" id="ARBA00023136"/>
    </source>
</evidence>
<evidence type="ECO:0000256" key="6">
    <source>
        <dbReference type="ARBA" id="ARBA00022801"/>
    </source>
</evidence>
<evidence type="ECO:0000256" key="1">
    <source>
        <dbReference type="ARBA" id="ARBA00004162"/>
    </source>
</evidence>
<evidence type="ECO:0000313" key="15">
    <source>
        <dbReference type="EMBL" id="MBB5840105.1"/>
    </source>
</evidence>
<accession>A0A7W9MY66</accession>
<proteinExistence type="inferred from homology"/>
<evidence type="ECO:0000313" key="16">
    <source>
        <dbReference type="Proteomes" id="UP000549971"/>
    </source>
</evidence>
<name>A0A7W9MY66_9ACTN</name>
<comment type="similarity">
    <text evidence="2 10 11">Belongs to the peptidase S8 family.</text>
</comment>
<dbReference type="PANTHER" id="PTHR43806">
    <property type="entry name" value="PEPTIDASE S8"/>
    <property type="match status" value="1"/>
</dbReference>
<dbReference type="PROSITE" id="PS00138">
    <property type="entry name" value="SUBTILASE_SER"/>
    <property type="match status" value="1"/>
</dbReference>
<dbReference type="PRINTS" id="PR00723">
    <property type="entry name" value="SUBTILISIN"/>
</dbReference>
<dbReference type="Pfam" id="PF00082">
    <property type="entry name" value="Peptidase_S8"/>
    <property type="match status" value="1"/>
</dbReference>
<protein>
    <submittedName>
        <fullName evidence="15">Type VII secretion-associated serine protease mycosin</fullName>
    </submittedName>
</protein>
<dbReference type="InterPro" id="IPR022398">
    <property type="entry name" value="Peptidase_S8_His-AS"/>
</dbReference>
<dbReference type="EMBL" id="JACHMY010000001">
    <property type="protein sequence ID" value="MBB5840105.1"/>
    <property type="molecule type" value="Genomic_DNA"/>
</dbReference>
<keyword evidence="5 12" id="KW-0812">Transmembrane</keyword>
<dbReference type="GO" id="GO:0004252">
    <property type="term" value="F:serine-type endopeptidase activity"/>
    <property type="evidence" value="ECO:0007669"/>
    <property type="project" value="UniProtKB-UniRule"/>
</dbReference>
<dbReference type="InterPro" id="IPR023834">
    <property type="entry name" value="T7SS_pept_S8A_mycosin"/>
</dbReference>
<keyword evidence="3" id="KW-1003">Cell membrane</keyword>
<comment type="caution">
    <text evidence="15">The sequence shown here is derived from an EMBL/GenBank/DDBJ whole genome shotgun (WGS) entry which is preliminary data.</text>
</comment>
<keyword evidence="7 10" id="KW-0720">Serine protease</keyword>
<evidence type="ECO:0000256" key="12">
    <source>
        <dbReference type="SAM" id="Phobius"/>
    </source>
</evidence>
<feature type="active site" description="Charge relay system" evidence="10">
    <location>
        <position position="112"/>
    </location>
</feature>
<dbReference type="PROSITE" id="PS00137">
    <property type="entry name" value="SUBTILASE_HIS"/>
    <property type="match status" value="1"/>
</dbReference>
<dbReference type="PROSITE" id="PS00136">
    <property type="entry name" value="SUBTILASE_ASP"/>
    <property type="match status" value="1"/>
</dbReference>
<dbReference type="InterPro" id="IPR000209">
    <property type="entry name" value="Peptidase_S8/S53_dom"/>
</dbReference>
<evidence type="ECO:0000259" key="14">
    <source>
        <dbReference type="Pfam" id="PF00082"/>
    </source>
</evidence>
<dbReference type="NCBIfam" id="TIGR03921">
    <property type="entry name" value="T7SS_mycosin"/>
    <property type="match status" value="1"/>
</dbReference>
<dbReference type="Gene3D" id="3.40.50.200">
    <property type="entry name" value="Peptidase S8/S53 domain"/>
    <property type="match status" value="1"/>
</dbReference>
<dbReference type="InterPro" id="IPR036852">
    <property type="entry name" value="Peptidase_S8/S53_dom_sf"/>
</dbReference>
<dbReference type="GO" id="GO:0006508">
    <property type="term" value="P:proteolysis"/>
    <property type="evidence" value="ECO:0007669"/>
    <property type="project" value="UniProtKB-KW"/>
</dbReference>
<dbReference type="PROSITE" id="PS51892">
    <property type="entry name" value="SUBTILASE"/>
    <property type="match status" value="1"/>
</dbReference>
<dbReference type="InterPro" id="IPR023827">
    <property type="entry name" value="Peptidase_S8_Asp-AS"/>
</dbReference>
<dbReference type="RefSeq" id="WP_337926013.1">
    <property type="nucleotide sequence ID" value="NZ_JACHMY010000001.1"/>
</dbReference>
<feature type="transmembrane region" description="Helical" evidence="12">
    <location>
        <begin position="373"/>
        <end position="394"/>
    </location>
</feature>
<dbReference type="SUPFAM" id="SSF52743">
    <property type="entry name" value="Subtilisin-like"/>
    <property type="match status" value="1"/>
</dbReference>
<dbReference type="Proteomes" id="UP000549971">
    <property type="component" value="Unassembled WGS sequence"/>
</dbReference>
<dbReference type="AlphaFoldDB" id="A0A7W9MY66"/>
<keyword evidence="16" id="KW-1185">Reference proteome</keyword>
<feature type="active site" description="Charge relay system" evidence="10">
    <location>
        <position position="75"/>
    </location>
</feature>
<reference evidence="15 16" key="1">
    <citation type="submission" date="2020-08" db="EMBL/GenBank/DDBJ databases">
        <title>Sequencing the genomes of 1000 actinobacteria strains.</title>
        <authorList>
            <person name="Klenk H.-P."/>
        </authorList>
    </citation>
    <scope>NUCLEOTIDE SEQUENCE [LARGE SCALE GENOMIC DNA]</scope>
    <source>
        <strain evidence="15 16">DSM 28967</strain>
    </source>
</reference>
<feature type="signal peptide" evidence="13">
    <location>
        <begin position="1"/>
        <end position="28"/>
    </location>
</feature>
<evidence type="ECO:0000256" key="7">
    <source>
        <dbReference type="ARBA" id="ARBA00022825"/>
    </source>
</evidence>
<evidence type="ECO:0000256" key="10">
    <source>
        <dbReference type="PROSITE-ProRule" id="PRU01240"/>
    </source>
</evidence>
<dbReference type="InterPro" id="IPR023828">
    <property type="entry name" value="Peptidase_S8_Ser-AS"/>
</dbReference>
<organism evidence="15 16">
    <name type="scientific">Kribbella italica</name>
    <dbReference type="NCBI Taxonomy" id="1540520"/>
    <lineage>
        <taxon>Bacteria</taxon>
        <taxon>Bacillati</taxon>
        <taxon>Actinomycetota</taxon>
        <taxon>Actinomycetes</taxon>
        <taxon>Propionibacteriales</taxon>
        <taxon>Kribbellaceae</taxon>
        <taxon>Kribbella</taxon>
    </lineage>
</organism>
<keyword evidence="13" id="KW-0732">Signal</keyword>
<dbReference type="InterPro" id="IPR015500">
    <property type="entry name" value="Peptidase_S8_subtilisin-rel"/>
</dbReference>
<evidence type="ECO:0000256" key="4">
    <source>
        <dbReference type="ARBA" id="ARBA00022670"/>
    </source>
</evidence>
<dbReference type="GO" id="GO:0005886">
    <property type="term" value="C:plasma membrane"/>
    <property type="evidence" value="ECO:0007669"/>
    <property type="project" value="UniProtKB-SubCell"/>
</dbReference>
<evidence type="ECO:0000256" key="2">
    <source>
        <dbReference type="ARBA" id="ARBA00011073"/>
    </source>
</evidence>
<dbReference type="PANTHER" id="PTHR43806:SF11">
    <property type="entry name" value="CEREVISIN-RELATED"/>
    <property type="match status" value="1"/>
</dbReference>
<keyword evidence="8 12" id="KW-1133">Transmembrane helix</keyword>
<evidence type="ECO:0000256" key="11">
    <source>
        <dbReference type="RuleBase" id="RU003355"/>
    </source>
</evidence>
<dbReference type="InterPro" id="IPR050131">
    <property type="entry name" value="Peptidase_S8_subtilisin-like"/>
</dbReference>
<feature type="chain" id="PRO_5031194673" evidence="13">
    <location>
        <begin position="29"/>
        <end position="428"/>
    </location>
</feature>
<feature type="domain" description="Peptidase S8/S53" evidence="14">
    <location>
        <begin position="66"/>
        <end position="325"/>
    </location>
</feature>
<evidence type="ECO:0000256" key="5">
    <source>
        <dbReference type="ARBA" id="ARBA00022692"/>
    </source>
</evidence>
<gene>
    <name evidence="15" type="ORF">HDA39_006839</name>
</gene>
<keyword evidence="9 12" id="KW-0472">Membrane</keyword>
<comment type="subcellular location">
    <subcellularLocation>
        <location evidence="1">Cell membrane</location>
        <topology evidence="1">Single-pass membrane protein</topology>
    </subcellularLocation>
</comment>
<evidence type="ECO:0000256" key="3">
    <source>
        <dbReference type="ARBA" id="ARBA00022475"/>
    </source>
</evidence>
<feature type="active site" description="Charge relay system" evidence="10">
    <location>
        <position position="277"/>
    </location>
</feature>
<evidence type="ECO:0000256" key="13">
    <source>
        <dbReference type="SAM" id="SignalP"/>
    </source>
</evidence>